<dbReference type="EMBL" id="LLXI01006168">
    <property type="protein sequence ID" value="PKY61971.1"/>
    <property type="molecule type" value="Genomic_DNA"/>
</dbReference>
<reference evidence="1 2" key="1">
    <citation type="submission" date="2015-10" db="EMBL/GenBank/DDBJ databases">
        <title>Genome analyses suggest a sexual origin of heterokaryosis in a supposedly ancient asexual fungus.</title>
        <authorList>
            <person name="Ropars J."/>
            <person name="Sedzielewska K."/>
            <person name="Noel J."/>
            <person name="Charron P."/>
            <person name="Farinelli L."/>
            <person name="Marton T."/>
            <person name="Kruger M."/>
            <person name="Pelin A."/>
            <person name="Brachmann A."/>
            <person name="Corradi N."/>
        </authorList>
    </citation>
    <scope>NUCLEOTIDE SEQUENCE [LARGE SCALE GENOMIC DNA]</scope>
    <source>
        <strain evidence="1 2">A4</strain>
    </source>
</reference>
<protein>
    <submittedName>
        <fullName evidence="1">Uncharacterized protein</fullName>
    </submittedName>
</protein>
<comment type="caution">
    <text evidence="1">The sequence shown here is derived from an EMBL/GenBank/DDBJ whole genome shotgun (WGS) entry which is preliminary data.</text>
</comment>
<name>A0A2I1HSV4_9GLOM</name>
<keyword evidence="2" id="KW-1185">Reference proteome</keyword>
<dbReference type="VEuPathDB" id="FungiDB:FUN_005106"/>
<dbReference type="VEuPathDB" id="FungiDB:RhiirA1_505669"/>
<dbReference type="Proteomes" id="UP000234323">
    <property type="component" value="Unassembled WGS sequence"/>
</dbReference>
<proteinExistence type="predicted"/>
<dbReference type="VEuPathDB" id="FungiDB:RhiirFUN_020113"/>
<organism evidence="1 2">
    <name type="scientific">Rhizophagus irregularis</name>
    <dbReference type="NCBI Taxonomy" id="588596"/>
    <lineage>
        <taxon>Eukaryota</taxon>
        <taxon>Fungi</taxon>
        <taxon>Fungi incertae sedis</taxon>
        <taxon>Mucoromycota</taxon>
        <taxon>Glomeromycotina</taxon>
        <taxon>Glomeromycetes</taxon>
        <taxon>Glomerales</taxon>
        <taxon>Glomeraceae</taxon>
        <taxon>Rhizophagus</taxon>
    </lineage>
</organism>
<accession>A0A2I1HSV4</accession>
<gene>
    <name evidence="1" type="ORF">RhiirA4_487680</name>
</gene>
<dbReference type="AlphaFoldDB" id="A0A2I1HSV4"/>
<sequence length="77" mass="9044">MAETTVYVPIAETTFSNRVFIYDYPRNSKIEAHFQSNKQLYISYYNIISLRIISKLTQKSKNNVSQYPILGSRTIYI</sequence>
<evidence type="ECO:0000313" key="2">
    <source>
        <dbReference type="Proteomes" id="UP000234323"/>
    </source>
</evidence>
<evidence type="ECO:0000313" key="1">
    <source>
        <dbReference type="EMBL" id="PKY61971.1"/>
    </source>
</evidence>